<evidence type="ECO:0000313" key="7">
    <source>
        <dbReference type="EMBL" id="MBC3765349.1"/>
    </source>
</evidence>
<dbReference type="InterPro" id="IPR005966">
    <property type="entry name" value="D-Cys_desShydrase"/>
</dbReference>
<comment type="cofactor">
    <cofactor evidence="1">
        <name>pyridoxal 5'-phosphate</name>
        <dbReference type="ChEBI" id="CHEBI:597326"/>
    </cofactor>
</comment>
<dbReference type="PANTHER" id="PTHR43780">
    <property type="entry name" value="1-AMINOCYCLOPROPANE-1-CARBOXYLATE DEAMINASE-RELATED"/>
    <property type="match status" value="1"/>
</dbReference>
<accession>A0A8J6IS18</accession>
<evidence type="ECO:0000256" key="5">
    <source>
        <dbReference type="PIRSR" id="PIRSR006278-2"/>
    </source>
</evidence>
<dbReference type="RefSeq" id="WP_186505821.1">
    <property type="nucleotide sequence ID" value="NZ_JACNEP010000003.1"/>
</dbReference>
<sequence length="327" mass="34734">MTITLAKKVDLAFLPTPLHPLTQLSEKLGGPAIYIKRDDQTGLALGGNKTRKLEFILAQALAGQADCVITAGASQSNHCRQTAAAAARLGLECHLILGGEKPADINGNILLDTMLGAHLHFAGNNRKGEDIPALVESLKQQGKRPFVVPYGGSNCFGAMAYINAMGELKSQLETANLKMDHIVFASSSGGTHAGLALGNQLLDLNINVMGINNDKQSSDTPLERVIETLCTETLAALSIDAPVPEIKLNHDYIADGYGVINQLDKHALSSLAQTEGIILDPVYTGRAMGALIDMIRQGKFSKDDNVLFWHTGGAPAVFAYAKTLVPA</sequence>
<evidence type="ECO:0000256" key="3">
    <source>
        <dbReference type="ARBA" id="ARBA00022898"/>
    </source>
</evidence>
<dbReference type="Gene3D" id="3.40.50.1100">
    <property type="match status" value="2"/>
</dbReference>
<comment type="similarity">
    <text evidence="2">Belongs to the ACC deaminase/D-cysteine desulfhydrase family.</text>
</comment>
<proteinExistence type="inferred from homology"/>
<reference evidence="7" key="2">
    <citation type="submission" date="2020-08" db="EMBL/GenBank/DDBJ databases">
        <authorList>
            <person name="Lai Q."/>
        </authorList>
    </citation>
    <scope>NUCLEOTIDE SEQUENCE</scope>
    <source>
        <strain evidence="7">S27-2</strain>
    </source>
</reference>
<dbReference type="AlphaFoldDB" id="A0A8J6IS18"/>
<evidence type="ECO:0000256" key="1">
    <source>
        <dbReference type="ARBA" id="ARBA00001933"/>
    </source>
</evidence>
<evidence type="ECO:0000256" key="2">
    <source>
        <dbReference type="ARBA" id="ARBA00008639"/>
    </source>
</evidence>
<dbReference type="Proteomes" id="UP000601768">
    <property type="component" value="Unassembled WGS sequence"/>
</dbReference>
<keyword evidence="3 5" id="KW-0663">Pyridoxal phosphate</keyword>
<dbReference type="NCBIfam" id="TIGR01275">
    <property type="entry name" value="ACC_deam_rel"/>
    <property type="match status" value="1"/>
</dbReference>
<reference evidence="7" key="1">
    <citation type="journal article" date="2018" name="Int. J. Syst. Evol. Microbiol.">
        <title>Neptunicella marina gen. nov., sp. nov., isolated from surface seawater.</title>
        <authorList>
            <person name="Liu X."/>
            <person name="Lai Q."/>
            <person name="Du Y."/>
            <person name="Zhang X."/>
            <person name="Liu Z."/>
            <person name="Sun F."/>
            <person name="Shao Z."/>
        </authorList>
    </citation>
    <scope>NUCLEOTIDE SEQUENCE</scope>
    <source>
        <strain evidence="7">S27-2</strain>
    </source>
</reference>
<evidence type="ECO:0000313" key="8">
    <source>
        <dbReference type="Proteomes" id="UP000601768"/>
    </source>
</evidence>
<protein>
    <submittedName>
        <fullName evidence="7">D-cysteine desulfhydrase family protein</fullName>
    </submittedName>
</protein>
<dbReference type="Pfam" id="PF00291">
    <property type="entry name" value="PALP"/>
    <property type="match status" value="1"/>
</dbReference>
<dbReference type="GO" id="GO:0019148">
    <property type="term" value="F:D-cysteine desulfhydrase activity"/>
    <property type="evidence" value="ECO:0007669"/>
    <property type="project" value="TreeGrafter"/>
</dbReference>
<comment type="caution">
    <text evidence="7">The sequence shown here is derived from an EMBL/GenBank/DDBJ whole genome shotgun (WGS) entry which is preliminary data.</text>
</comment>
<feature type="domain" description="Tryptophan synthase beta chain-like PALP" evidence="6">
    <location>
        <begin position="11"/>
        <end position="312"/>
    </location>
</feature>
<dbReference type="InterPro" id="IPR027278">
    <property type="entry name" value="ACCD_DCysDesulf"/>
</dbReference>
<evidence type="ECO:0000256" key="4">
    <source>
        <dbReference type="PIRSR" id="PIRSR006278-1"/>
    </source>
</evidence>
<dbReference type="PIRSF" id="PIRSF006278">
    <property type="entry name" value="ACCD_DCysDesulf"/>
    <property type="match status" value="1"/>
</dbReference>
<organism evidence="7 8">
    <name type="scientific">Neptunicella marina</name>
    <dbReference type="NCBI Taxonomy" id="2125989"/>
    <lineage>
        <taxon>Bacteria</taxon>
        <taxon>Pseudomonadati</taxon>
        <taxon>Pseudomonadota</taxon>
        <taxon>Gammaproteobacteria</taxon>
        <taxon>Alteromonadales</taxon>
        <taxon>Alteromonadaceae</taxon>
        <taxon>Neptunicella</taxon>
    </lineage>
</organism>
<dbReference type="InterPro" id="IPR036052">
    <property type="entry name" value="TrpB-like_PALP_sf"/>
</dbReference>
<evidence type="ECO:0000259" key="6">
    <source>
        <dbReference type="Pfam" id="PF00291"/>
    </source>
</evidence>
<dbReference type="InterPro" id="IPR001926">
    <property type="entry name" value="TrpB-like_PALP"/>
</dbReference>
<dbReference type="EMBL" id="JACNEP010000003">
    <property type="protein sequence ID" value="MBC3765349.1"/>
    <property type="molecule type" value="Genomic_DNA"/>
</dbReference>
<feature type="modified residue" description="N6-(pyridoxal phosphate)lysine" evidence="5">
    <location>
        <position position="49"/>
    </location>
</feature>
<name>A0A8J6IS18_9ALTE</name>
<feature type="active site" description="Nucleophile" evidence="4">
    <location>
        <position position="76"/>
    </location>
</feature>
<gene>
    <name evidence="7" type="ORF">H8B19_05640</name>
</gene>
<dbReference type="PANTHER" id="PTHR43780:SF2">
    <property type="entry name" value="1-AMINOCYCLOPROPANE-1-CARBOXYLATE DEAMINASE-RELATED"/>
    <property type="match status" value="1"/>
</dbReference>
<keyword evidence="8" id="KW-1185">Reference proteome</keyword>
<dbReference type="SUPFAM" id="SSF53686">
    <property type="entry name" value="Tryptophan synthase beta subunit-like PLP-dependent enzymes"/>
    <property type="match status" value="1"/>
</dbReference>